<evidence type="ECO:0000313" key="2">
    <source>
        <dbReference type="EMBL" id="TDK44731.1"/>
    </source>
</evidence>
<dbReference type="Pfam" id="PF13460">
    <property type="entry name" value="NAD_binding_10"/>
    <property type="match status" value="1"/>
</dbReference>
<evidence type="ECO:0000259" key="1">
    <source>
        <dbReference type="Pfam" id="PF13460"/>
    </source>
</evidence>
<protein>
    <submittedName>
        <fullName evidence="2">NAD-dependent epimerase/dehydratase family protein</fullName>
    </submittedName>
</protein>
<dbReference type="InterPro" id="IPR036291">
    <property type="entry name" value="NAD(P)-bd_dom_sf"/>
</dbReference>
<gene>
    <name evidence="2" type="ORF">E1898_09140</name>
</gene>
<accession>A0A4R5UZM8</accession>
<dbReference type="RefSeq" id="WP_133390641.1">
    <property type="nucleotide sequence ID" value="NZ_SMUW01000033.1"/>
</dbReference>
<sequence>MKNEHQPNPLLVSIIGGTGQLGHFVAKHLYSRGHLVQAIGIGEPPKPGFLPEETKIELVDTSTLIIKQLAELLKGSDVVIHAAGADGRALFDIPAIEGYRKQNVKPIEDLIEAMKLIGSKKLIVLGSYYTYMDRISPDLRIPDYSPYVKSRVEQAELVMNQTPPDWEVGVLELPYIFGAAPGKGTLWNFYIDMIQTATEEVAVHSGGTACITMNQVGIAAANACELSIGKRFFPIGNVNLKYREIFEHFASVLGSKVPIKDKPAEYFLEKANKQAKALKSMGKESAYDPIKLLEWESLDFYITPSYSMNFLQFQEEDIHKAIQESVEATLKFESKGPGSLMK</sequence>
<proteinExistence type="predicted"/>
<dbReference type="Proteomes" id="UP000295438">
    <property type="component" value="Unassembled WGS sequence"/>
</dbReference>
<dbReference type="AlphaFoldDB" id="A0A4R5UZM8"/>
<keyword evidence="3" id="KW-1185">Reference proteome</keyword>
<dbReference type="Gene3D" id="3.40.50.720">
    <property type="entry name" value="NAD(P)-binding Rossmann-like Domain"/>
    <property type="match status" value="1"/>
</dbReference>
<feature type="domain" description="NAD(P)-binding" evidence="1">
    <location>
        <begin position="16"/>
        <end position="160"/>
    </location>
</feature>
<dbReference type="InterPro" id="IPR016040">
    <property type="entry name" value="NAD(P)-bd_dom"/>
</dbReference>
<dbReference type="EMBL" id="SMUW01000033">
    <property type="protein sequence ID" value="TDK44731.1"/>
    <property type="molecule type" value="Genomic_DNA"/>
</dbReference>
<dbReference type="SUPFAM" id="SSF51735">
    <property type="entry name" value="NAD(P)-binding Rossmann-fold domains"/>
    <property type="match status" value="1"/>
</dbReference>
<evidence type="ECO:0000313" key="3">
    <source>
        <dbReference type="Proteomes" id="UP000295438"/>
    </source>
</evidence>
<name>A0A4R5UZM8_9BACT</name>
<organism evidence="2 3">
    <name type="scientific">Algoriphagus formosus</name>
    <dbReference type="NCBI Taxonomy" id="2007308"/>
    <lineage>
        <taxon>Bacteria</taxon>
        <taxon>Pseudomonadati</taxon>
        <taxon>Bacteroidota</taxon>
        <taxon>Cytophagia</taxon>
        <taxon>Cytophagales</taxon>
        <taxon>Cyclobacteriaceae</taxon>
        <taxon>Algoriphagus</taxon>
    </lineage>
</organism>
<reference evidence="2 3" key="1">
    <citation type="submission" date="2019-03" db="EMBL/GenBank/DDBJ databases">
        <title>Algoriphagus aquimaris sp. nov., isolated form marine sediment in Pohang, Korea.</title>
        <authorList>
            <person name="Kim J."/>
            <person name="Yoon S.-H."/>
            <person name="Lee S.-S."/>
        </authorList>
    </citation>
    <scope>NUCLEOTIDE SEQUENCE [LARGE SCALE GENOMIC DNA]</scope>
    <source>
        <strain evidence="2 3">F21</strain>
    </source>
</reference>
<comment type="caution">
    <text evidence="2">The sequence shown here is derived from an EMBL/GenBank/DDBJ whole genome shotgun (WGS) entry which is preliminary data.</text>
</comment>